<dbReference type="Pfam" id="PF00505">
    <property type="entry name" value="HMG_box"/>
    <property type="match status" value="2"/>
</dbReference>
<name>A0A078AWM2_STYLE</name>
<dbReference type="AlphaFoldDB" id="A0A078AWM2"/>
<evidence type="ECO:0000256" key="2">
    <source>
        <dbReference type="ARBA" id="ARBA00023242"/>
    </source>
</evidence>
<feature type="coiled-coil region" evidence="4">
    <location>
        <begin position="567"/>
        <end position="706"/>
    </location>
</feature>
<dbReference type="EMBL" id="CCKQ01014770">
    <property type="protein sequence ID" value="CDW86559.1"/>
    <property type="molecule type" value="Genomic_DNA"/>
</dbReference>
<evidence type="ECO:0000256" key="1">
    <source>
        <dbReference type="ARBA" id="ARBA00023125"/>
    </source>
</evidence>
<feature type="region of interest" description="Disordered" evidence="5">
    <location>
        <begin position="432"/>
        <end position="451"/>
    </location>
</feature>
<evidence type="ECO:0000313" key="7">
    <source>
        <dbReference type="EMBL" id="CDW86559.1"/>
    </source>
</evidence>
<evidence type="ECO:0000256" key="5">
    <source>
        <dbReference type="SAM" id="MobiDB-lite"/>
    </source>
</evidence>
<dbReference type="OrthoDB" id="448466at2759"/>
<feature type="DNA-binding region" description="HMG box" evidence="3">
    <location>
        <begin position="163"/>
        <end position="231"/>
    </location>
</feature>
<evidence type="ECO:0000259" key="6">
    <source>
        <dbReference type="PROSITE" id="PS50118"/>
    </source>
</evidence>
<keyword evidence="4" id="KW-0175">Coiled coil</keyword>
<evidence type="ECO:0000313" key="8">
    <source>
        <dbReference type="Proteomes" id="UP000039865"/>
    </source>
</evidence>
<dbReference type="GO" id="GO:0010468">
    <property type="term" value="P:regulation of gene expression"/>
    <property type="evidence" value="ECO:0007669"/>
    <property type="project" value="TreeGrafter"/>
</dbReference>
<dbReference type="Proteomes" id="UP000039865">
    <property type="component" value="Unassembled WGS sequence"/>
</dbReference>
<dbReference type="InterPro" id="IPR009071">
    <property type="entry name" value="HMG_box_dom"/>
</dbReference>
<feature type="coiled-coil region" evidence="4">
    <location>
        <begin position="742"/>
        <end position="827"/>
    </location>
</feature>
<evidence type="ECO:0000256" key="3">
    <source>
        <dbReference type="PROSITE-ProRule" id="PRU00267"/>
    </source>
</evidence>
<keyword evidence="2 3" id="KW-0539">Nucleus</keyword>
<dbReference type="PANTHER" id="PTHR46040">
    <property type="entry name" value="HIGH MOBILITY GROUP PROTEIN 2"/>
    <property type="match status" value="1"/>
</dbReference>
<sequence length="879" mass="104562">MKLKELSTDPEKSKLPFWEKSKLCSKLWSELQPGDKAIYIQSAKLCKEQYVKDWSGQKLPLLRGGRGKSARDKTKPEPIMSPWRIFVKENTPILQNDNPDLEYYDIKRMLEDIWADLDEDQLKYYDEKSRDDKWRFLEEWEAWLRQRFASIVPIQPDKFPAPPKRPINGFKVFGEAQKTKFLDMMPESQQHEIAGLVNRIWHQLPTEIRQDFEEMAEPDRIRYRQQFKDYQDKYVNIFKRTDDQSKMFIEKIQCLQQQDIQKSDVPSTNCDDEEQQQSEIFHSISDQVIDQILNLEKDAVKLIKQSRVQQKEEQKRKISKLKPPKYKQRTIYSQLVEIQELQEIETAQKNQAQSENIEGTLKNRKYKKRVQKKLFAEHDDEEDYLLTHMAEIIRQNKKNQSRSSDKQPEQIIIEDLEKSEIQEQTNKVQINSEKINSDLEQEETEKETTNIQSPSILNLTLEKQLVFTDPLKLIDDQITNYTAEESKITAESQQIYENYCYSLDQEMELNDEQNQLNSKIDLADFFDGEFEKENDEDELMIIESIAIQENDTLKHKLKLKSKAVQIIQNKVQTKQDLEKIAQEIENLTEKNESLQQTVDNLLQENQVLGQIIDRMKQKVVSKSGVAVDELENAFIELNKEYEQLKNMNQFHWQVEQVKNQYEIEISQLRDSCMKLIQDGQEKEMRLNFVKEENIKLQDQNSQIKERCEFYKVKFMDEAKELIRVRDSFKQVVEDNKTHVQFIQVLEKRIKELETQAQSDIEKLHQRLNELRLRTIQETAIMLNNQSNNDVVNIQIIKVELEQEQRTNSDLKQQLQLLSQSKDQNQANLAMCRHNLLQTTMKLEEEVRRVFAIEKMRLEDLTEIENLKKRLQTSQQLQYQ</sequence>
<dbReference type="OMA" id="WRFLEEW"/>
<dbReference type="PROSITE" id="PS50118">
    <property type="entry name" value="HMG_BOX_2"/>
    <property type="match status" value="2"/>
</dbReference>
<accession>A0A078AWM2</accession>
<keyword evidence="1 3" id="KW-0238">DNA-binding</keyword>
<dbReference type="InterPro" id="IPR036910">
    <property type="entry name" value="HMG_box_dom_sf"/>
</dbReference>
<reference evidence="7 8" key="1">
    <citation type="submission" date="2014-06" db="EMBL/GenBank/DDBJ databases">
        <authorList>
            <person name="Swart Estienne"/>
        </authorList>
    </citation>
    <scope>NUCLEOTIDE SEQUENCE [LARGE SCALE GENOMIC DNA]</scope>
    <source>
        <strain evidence="7 8">130c</strain>
    </source>
</reference>
<dbReference type="SMART" id="SM00398">
    <property type="entry name" value="HMG"/>
    <property type="match status" value="2"/>
</dbReference>
<feature type="domain" description="HMG box" evidence="6">
    <location>
        <begin position="76"/>
        <end position="144"/>
    </location>
</feature>
<feature type="domain" description="HMG box" evidence="6">
    <location>
        <begin position="163"/>
        <end position="231"/>
    </location>
</feature>
<dbReference type="Gene3D" id="1.10.30.10">
    <property type="entry name" value="High mobility group box domain"/>
    <property type="match status" value="2"/>
</dbReference>
<feature type="DNA-binding region" description="HMG box" evidence="3">
    <location>
        <begin position="76"/>
        <end position="144"/>
    </location>
</feature>
<gene>
    <name evidence="7" type="primary">Contig2466.g2650</name>
    <name evidence="7" type="ORF">STYLEM_15654</name>
</gene>
<evidence type="ECO:0000256" key="4">
    <source>
        <dbReference type="SAM" id="Coils"/>
    </source>
</evidence>
<organism evidence="7 8">
    <name type="scientific">Stylonychia lemnae</name>
    <name type="common">Ciliate</name>
    <dbReference type="NCBI Taxonomy" id="5949"/>
    <lineage>
        <taxon>Eukaryota</taxon>
        <taxon>Sar</taxon>
        <taxon>Alveolata</taxon>
        <taxon>Ciliophora</taxon>
        <taxon>Intramacronucleata</taxon>
        <taxon>Spirotrichea</taxon>
        <taxon>Stichotrichia</taxon>
        <taxon>Sporadotrichida</taxon>
        <taxon>Oxytrichidae</taxon>
        <taxon>Stylonychinae</taxon>
        <taxon>Stylonychia</taxon>
    </lineage>
</organism>
<proteinExistence type="predicted"/>
<dbReference type="InParanoid" id="A0A078AWM2"/>
<dbReference type="GO" id="GO:0003677">
    <property type="term" value="F:DNA binding"/>
    <property type="evidence" value="ECO:0007669"/>
    <property type="project" value="UniProtKB-UniRule"/>
</dbReference>
<dbReference type="GO" id="GO:0005634">
    <property type="term" value="C:nucleus"/>
    <property type="evidence" value="ECO:0007669"/>
    <property type="project" value="UniProtKB-UniRule"/>
</dbReference>
<dbReference type="PANTHER" id="PTHR46040:SF3">
    <property type="entry name" value="HIGH MOBILITY GROUP PROTEIN 2"/>
    <property type="match status" value="1"/>
</dbReference>
<dbReference type="SUPFAM" id="SSF47095">
    <property type="entry name" value="HMG-box"/>
    <property type="match status" value="3"/>
</dbReference>
<dbReference type="InterPro" id="IPR051965">
    <property type="entry name" value="ChromReg_NeuronalGeneExpr"/>
</dbReference>
<keyword evidence="8" id="KW-1185">Reference proteome</keyword>
<protein>
    <recommendedName>
        <fullName evidence="6">HMG box domain-containing protein</fullName>
    </recommendedName>
</protein>